<gene>
    <name evidence="2" type="ORF">HMPREF9233_00177</name>
</gene>
<sequence>MHSRFFHAVPDWAARRGIGGGVVDISRRGGRGRFAGLDHFGGGDRRSGIRLRFVGHFYPDDDGRNCRDHQHHNEPELPDFVDRLLWRLAIGATGPLLRILGVALARILTLRGILAKVLPAVLILSGSGLVRILRAILILSGSVLIRALRAELAGALPGVLIGALCAGLAGALLAVLARGLPAGLAGALLAGGVR</sequence>
<keyword evidence="1" id="KW-0812">Transmembrane</keyword>
<keyword evidence="3" id="KW-1185">Reference proteome</keyword>
<feature type="transmembrane region" description="Helical" evidence="1">
    <location>
        <begin position="84"/>
        <end position="105"/>
    </location>
</feature>
<accession>K9EFR0</accession>
<proteinExistence type="predicted"/>
<keyword evidence="1" id="KW-0472">Membrane</keyword>
<keyword evidence="1" id="KW-1133">Transmembrane helix</keyword>
<evidence type="ECO:0000313" key="2">
    <source>
        <dbReference type="EMBL" id="EKU96089.1"/>
    </source>
</evidence>
<dbReference type="EMBL" id="AGWL01000001">
    <property type="protein sequence ID" value="EKU96089.1"/>
    <property type="molecule type" value="Genomic_DNA"/>
</dbReference>
<feature type="transmembrane region" description="Helical" evidence="1">
    <location>
        <begin position="117"/>
        <end position="140"/>
    </location>
</feature>
<name>K9EFR0_9ACTO</name>
<dbReference type="STRING" id="202789.GCA_001457435_00250"/>
<feature type="transmembrane region" description="Helical" evidence="1">
    <location>
        <begin position="152"/>
        <end position="176"/>
    </location>
</feature>
<evidence type="ECO:0000313" key="3">
    <source>
        <dbReference type="Proteomes" id="UP000009888"/>
    </source>
</evidence>
<evidence type="ECO:0000256" key="1">
    <source>
        <dbReference type="SAM" id="Phobius"/>
    </source>
</evidence>
<comment type="caution">
    <text evidence="2">The sequence shown here is derived from an EMBL/GenBank/DDBJ whole genome shotgun (WGS) entry which is preliminary data.</text>
</comment>
<reference evidence="2 3" key="1">
    <citation type="submission" date="2012-09" db="EMBL/GenBank/DDBJ databases">
        <title>The Genome Sequence of Actinobaculum massiliae ACS-171-V-COL2.</title>
        <authorList>
            <consortium name="The Broad Institute Genome Sequencing Platform"/>
            <person name="Earl A."/>
            <person name="Ward D."/>
            <person name="Feldgarden M."/>
            <person name="Gevers D."/>
            <person name="Saerens B."/>
            <person name="Vaneechoutte M."/>
            <person name="Walker B."/>
            <person name="Young S.K."/>
            <person name="Zeng Q."/>
            <person name="Gargeya S."/>
            <person name="Fitzgerald M."/>
            <person name="Haas B."/>
            <person name="Abouelleil A."/>
            <person name="Alvarado L."/>
            <person name="Arachchi H.M."/>
            <person name="Berlin A."/>
            <person name="Chapman S.B."/>
            <person name="Goldberg J."/>
            <person name="Griggs A."/>
            <person name="Gujja S."/>
            <person name="Hansen M."/>
            <person name="Howarth C."/>
            <person name="Imamovic A."/>
            <person name="Larimer J."/>
            <person name="McCowen C."/>
            <person name="Montmayeur A."/>
            <person name="Murphy C."/>
            <person name="Neiman D."/>
            <person name="Pearson M."/>
            <person name="Priest M."/>
            <person name="Roberts A."/>
            <person name="Saif S."/>
            <person name="Shea T."/>
            <person name="Sisk P."/>
            <person name="Sykes S."/>
            <person name="Wortman J."/>
            <person name="Nusbaum C."/>
            <person name="Birren B."/>
        </authorList>
    </citation>
    <scope>NUCLEOTIDE SEQUENCE [LARGE SCALE GENOMIC DNA]</scope>
    <source>
        <strain evidence="3">ACS-171-V-Col2</strain>
    </source>
</reference>
<protein>
    <submittedName>
        <fullName evidence="2">Uncharacterized protein</fullName>
    </submittedName>
</protein>
<dbReference type="HOGENOM" id="CLU_1399877_0_0_11"/>
<dbReference type="Proteomes" id="UP000009888">
    <property type="component" value="Unassembled WGS sequence"/>
</dbReference>
<dbReference type="AlphaFoldDB" id="K9EFR0"/>
<organism evidence="2 3">
    <name type="scientific">Actinobaculum massiliense ACS-171-V-Col2</name>
    <dbReference type="NCBI Taxonomy" id="883066"/>
    <lineage>
        <taxon>Bacteria</taxon>
        <taxon>Bacillati</taxon>
        <taxon>Actinomycetota</taxon>
        <taxon>Actinomycetes</taxon>
        <taxon>Actinomycetales</taxon>
        <taxon>Actinomycetaceae</taxon>
        <taxon>Actinobaculum</taxon>
    </lineage>
</organism>